<evidence type="ECO:0000313" key="9">
    <source>
        <dbReference type="Proteomes" id="UP000509510"/>
    </source>
</evidence>
<evidence type="ECO:0000259" key="7">
    <source>
        <dbReference type="PROSITE" id="PS51821"/>
    </source>
</evidence>
<reference evidence="9" key="1">
    <citation type="submission" date="2020-06" db="EMBL/GenBank/DDBJ databases">
        <title>A chromosome-scale genome assembly of Talaromyces rugulosus W13939.</title>
        <authorList>
            <person name="Wang B."/>
            <person name="Guo L."/>
            <person name="Ye K."/>
            <person name="Wang L."/>
        </authorList>
    </citation>
    <scope>NUCLEOTIDE SEQUENCE [LARGE SCALE GENOMIC DNA]</scope>
    <source>
        <strain evidence="9">W13939</strain>
    </source>
</reference>
<feature type="domain" description="Velvet" evidence="7">
    <location>
        <begin position="3"/>
        <end position="175"/>
    </location>
</feature>
<protein>
    <recommendedName>
        <fullName evidence="7">Velvet domain-containing protein</fullName>
    </recommendedName>
</protein>
<comment type="subcellular location">
    <subcellularLocation>
        <location evidence="1">Nucleus</location>
    </subcellularLocation>
</comment>
<keyword evidence="3" id="KW-0805">Transcription regulation</keyword>
<evidence type="ECO:0000256" key="5">
    <source>
        <dbReference type="ARBA" id="ARBA00023242"/>
    </source>
</evidence>
<dbReference type="GO" id="GO:0005634">
    <property type="term" value="C:nucleus"/>
    <property type="evidence" value="ECO:0007669"/>
    <property type="project" value="UniProtKB-SubCell"/>
</dbReference>
<keyword evidence="4" id="KW-0804">Transcription</keyword>
<dbReference type="Gene3D" id="2.60.40.3960">
    <property type="entry name" value="Velvet domain"/>
    <property type="match status" value="1"/>
</dbReference>
<keyword evidence="9" id="KW-1185">Reference proteome</keyword>
<evidence type="ECO:0000256" key="1">
    <source>
        <dbReference type="ARBA" id="ARBA00004123"/>
    </source>
</evidence>
<dbReference type="Proteomes" id="UP000509510">
    <property type="component" value="Chromosome II"/>
</dbReference>
<feature type="compositionally biased region" description="Polar residues" evidence="6">
    <location>
        <begin position="440"/>
        <end position="457"/>
    </location>
</feature>
<dbReference type="PANTHER" id="PTHR33572:SF18">
    <property type="entry name" value="SPORE DEVELOPMENT REGULATOR VOSA"/>
    <property type="match status" value="1"/>
</dbReference>
<feature type="compositionally biased region" description="Polar residues" evidence="6">
    <location>
        <begin position="1"/>
        <end position="18"/>
    </location>
</feature>
<dbReference type="GeneID" id="55990336"/>
<evidence type="ECO:0000256" key="2">
    <source>
        <dbReference type="ARBA" id="ARBA00022969"/>
    </source>
</evidence>
<proteinExistence type="predicted"/>
<dbReference type="PANTHER" id="PTHR33572">
    <property type="entry name" value="SPORE DEVELOPMENT REGULATOR VOSA"/>
    <property type="match status" value="1"/>
</dbReference>
<accession>A0A7H8QQH3</accession>
<dbReference type="EMBL" id="CP055899">
    <property type="protein sequence ID" value="QKX55731.1"/>
    <property type="molecule type" value="Genomic_DNA"/>
</dbReference>
<dbReference type="KEGG" id="trg:TRUGW13939_02829"/>
<dbReference type="PROSITE" id="PS51821">
    <property type="entry name" value="VELVET"/>
    <property type="match status" value="1"/>
</dbReference>
<feature type="region of interest" description="Disordered" evidence="6">
    <location>
        <begin position="1"/>
        <end position="34"/>
    </location>
</feature>
<dbReference type="InterPro" id="IPR037525">
    <property type="entry name" value="Velvet_dom"/>
</dbReference>
<dbReference type="OrthoDB" id="5599552at2759"/>
<dbReference type="InterPro" id="IPR021740">
    <property type="entry name" value="Velvet"/>
</dbReference>
<feature type="compositionally biased region" description="Basic and acidic residues" evidence="6">
    <location>
        <begin position="24"/>
        <end position="33"/>
    </location>
</feature>
<keyword evidence="5" id="KW-0539">Nucleus</keyword>
<dbReference type="GO" id="GO:0030435">
    <property type="term" value="P:sporulation resulting in formation of a cellular spore"/>
    <property type="evidence" value="ECO:0007669"/>
    <property type="project" value="UniProtKB-KW"/>
</dbReference>
<feature type="region of interest" description="Disordered" evidence="6">
    <location>
        <begin position="184"/>
        <end position="203"/>
    </location>
</feature>
<keyword evidence="2" id="KW-0749">Sporulation</keyword>
<organism evidence="8 9">
    <name type="scientific">Talaromyces rugulosus</name>
    <name type="common">Penicillium rugulosum</name>
    <dbReference type="NCBI Taxonomy" id="121627"/>
    <lineage>
        <taxon>Eukaryota</taxon>
        <taxon>Fungi</taxon>
        <taxon>Dikarya</taxon>
        <taxon>Ascomycota</taxon>
        <taxon>Pezizomycotina</taxon>
        <taxon>Eurotiomycetes</taxon>
        <taxon>Eurotiomycetidae</taxon>
        <taxon>Eurotiales</taxon>
        <taxon>Trichocomaceae</taxon>
        <taxon>Talaromyces</taxon>
        <taxon>Talaromyces sect. Islandici</taxon>
    </lineage>
</organism>
<sequence length="457" mass="50818">MLSNTSSDFELTVRQQPKQARVAGGKEKERKPVDPPPIIQLKVREENTYLAQHYLQSPYYFMCCSLYHATEDHPVHYNQPSTAMAGTLVSSLHRLKDTDNTDGGFFVFGDLSIKVEGTYRLQFTLFEMQKDNVVALKSILSDPFSVMLPKSFPGMHESTHLSRSFADQGVKLRIRKEARNVMKRGGARPEEYAPSLPRSPERTTMPQMVPSAFAGYPQPGYYTPVQPSKRARTSVDMDSRAVYEPDARFTHGYQQSIYPPQTGAYQNPMGFGYSTGQTAMPEYGIRQPQAMATAGSSYGTSEDPMLAMRSPSAAGYINPQRYPPYTNAQLSYGLPSQQMPQLPDSQRNPQANLQPLVTGQSVNQQTTGSVSTASAMPDVYQRSQFETSPTVLPPIHRNHHSPNQIAGDNVSDRFYTSPDQLVPPILNSHTLNTVDMDRPGSSTTAFDLSGSSHDIRR</sequence>
<dbReference type="AlphaFoldDB" id="A0A7H8QQH3"/>
<dbReference type="RefSeq" id="XP_035341909.1">
    <property type="nucleotide sequence ID" value="XM_035486016.1"/>
</dbReference>
<evidence type="ECO:0000256" key="6">
    <source>
        <dbReference type="SAM" id="MobiDB-lite"/>
    </source>
</evidence>
<evidence type="ECO:0000256" key="3">
    <source>
        <dbReference type="ARBA" id="ARBA00023015"/>
    </source>
</evidence>
<dbReference type="Pfam" id="PF11754">
    <property type="entry name" value="Velvet"/>
    <property type="match status" value="2"/>
</dbReference>
<feature type="region of interest" description="Disordered" evidence="6">
    <location>
        <begin position="435"/>
        <end position="457"/>
    </location>
</feature>
<evidence type="ECO:0000256" key="4">
    <source>
        <dbReference type="ARBA" id="ARBA00023163"/>
    </source>
</evidence>
<gene>
    <name evidence="8" type="ORF">TRUGW13939_02829</name>
</gene>
<evidence type="ECO:0000313" key="8">
    <source>
        <dbReference type="EMBL" id="QKX55731.1"/>
    </source>
</evidence>
<dbReference type="InterPro" id="IPR038491">
    <property type="entry name" value="Velvet_dom_sf"/>
</dbReference>
<name>A0A7H8QQH3_TALRU</name>